<keyword evidence="2" id="KW-1185">Reference proteome</keyword>
<evidence type="ECO:0008006" key="3">
    <source>
        <dbReference type="Google" id="ProtNLM"/>
    </source>
</evidence>
<dbReference type="Gene3D" id="2.60.120.10">
    <property type="entry name" value="Jelly Rolls"/>
    <property type="match status" value="1"/>
</dbReference>
<dbReference type="SUPFAM" id="SSF51182">
    <property type="entry name" value="RmlC-like cupins"/>
    <property type="match status" value="1"/>
</dbReference>
<dbReference type="AlphaFoldDB" id="A0A4P6JK36"/>
<name>A0A4P6JK36_KTERU</name>
<gene>
    <name evidence="1" type="ORF">EPA93_05565</name>
</gene>
<dbReference type="RefSeq" id="WP_129886097.1">
    <property type="nucleotide sequence ID" value="NZ_CP035758.1"/>
</dbReference>
<evidence type="ECO:0000313" key="2">
    <source>
        <dbReference type="Proteomes" id="UP000290365"/>
    </source>
</evidence>
<accession>A0A4P6JK36</accession>
<organism evidence="1 2">
    <name type="scientific">Ktedonosporobacter rubrisoli</name>
    <dbReference type="NCBI Taxonomy" id="2509675"/>
    <lineage>
        <taxon>Bacteria</taxon>
        <taxon>Bacillati</taxon>
        <taxon>Chloroflexota</taxon>
        <taxon>Ktedonobacteria</taxon>
        <taxon>Ktedonobacterales</taxon>
        <taxon>Ktedonosporobacteraceae</taxon>
        <taxon>Ktedonosporobacter</taxon>
    </lineage>
</organism>
<reference evidence="1 2" key="1">
    <citation type="submission" date="2019-01" db="EMBL/GenBank/DDBJ databases">
        <title>Ktedonosporobacter rubrisoli SCAWS-G2.</title>
        <authorList>
            <person name="Huang Y."/>
            <person name="Yan B."/>
        </authorList>
    </citation>
    <scope>NUCLEOTIDE SEQUENCE [LARGE SCALE GENOMIC DNA]</scope>
    <source>
        <strain evidence="1 2">SCAWS-G2</strain>
    </source>
</reference>
<dbReference type="Proteomes" id="UP000290365">
    <property type="component" value="Chromosome"/>
</dbReference>
<dbReference type="EMBL" id="CP035758">
    <property type="protein sequence ID" value="QBD75499.1"/>
    <property type="molecule type" value="Genomic_DNA"/>
</dbReference>
<dbReference type="KEGG" id="kbs:EPA93_05565"/>
<proteinExistence type="predicted"/>
<dbReference type="OrthoDB" id="4205621at2"/>
<evidence type="ECO:0000313" key="1">
    <source>
        <dbReference type="EMBL" id="QBD75499.1"/>
    </source>
</evidence>
<dbReference type="InterPro" id="IPR014710">
    <property type="entry name" value="RmlC-like_jellyroll"/>
</dbReference>
<protein>
    <recommendedName>
        <fullName evidence="3">Cupin domain-containing protein</fullName>
    </recommendedName>
</protein>
<dbReference type="InterPro" id="IPR011051">
    <property type="entry name" value="RmlC_Cupin_sf"/>
</dbReference>
<sequence length="122" mass="12862">MKYTRIYADKNGDSHFEDVEVEMSLVDFAPPAPPLDLSPAMPSTNVAFLGSPAGWDSEPHPAPRRLLLIYLTGEAEITVSDGEARRFGPGSVVLAEDTSGKGHASRAVGDGNVLTAVVQLAA</sequence>